<dbReference type="GO" id="GO:0001073">
    <property type="term" value="F:transcription antitermination factor activity, DNA binding"/>
    <property type="evidence" value="ECO:0007669"/>
    <property type="project" value="UniProtKB-UniRule"/>
</dbReference>
<comment type="subunit">
    <text evidence="4">Interacts with both the nontemplate DNA and the RNA polymerase (RNAP).</text>
</comment>
<dbReference type="OrthoDB" id="9790639at2"/>
<dbReference type="SUPFAM" id="SSF50104">
    <property type="entry name" value="Translation proteins SH3-like domain"/>
    <property type="match status" value="1"/>
</dbReference>
<dbReference type="InterPro" id="IPR008991">
    <property type="entry name" value="Translation_prot_SH3-like_sf"/>
</dbReference>
<name>A0A3S0ICI7_9GAMM</name>
<evidence type="ECO:0000313" key="7">
    <source>
        <dbReference type="Proteomes" id="UP000282060"/>
    </source>
</evidence>
<dbReference type="HAMAP" id="MF_00951">
    <property type="entry name" value="RfaH"/>
    <property type="match status" value="1"/>
</dbReference>
<organism evidence="6 7">
    <name type="scientific">Shewanella atlantica</name>
    <dbReference type="NCBI Taxonomy" id="271099"/>
    <lineage>
        <taxon>Bacteria</taxon>
        <taxon>Pseudomonadati</taxon>
        <taxon>Pseudomonadota</taxon>
        <taxon>Gammaproteobacteria</taxon>
        <taxon>Alteromonadales</taxon>
        <taxon>Shewanellaceae</taxon>
        <taxon>Shewanella</taxon>
    </lineage>
</organism>
<keyword evidence="4" id="KW-0238">DNA-binding</keyword>
<dbReference type="GO" id="GO:0005829">
    <property type="term" value="C:cytosol"/>
    <property type="evidence" value="ECO:0007669"/>
    <property type="project" value="TreeGrafter"/>
</dbReference>
<evidence type="ECO:0000256" key="4">
    <source>
        <dbReference type="HAMAP-Rule" id="MF_00951"/>
    </source>
</evidence>
<dbReference type="PANTHER" id="PTHR30265">
    <property type="entry name" value="RHO-INTERACTING TRANSCRIPTION TERMINATION FACTOR NUSG"/>
    <property type="match status" value="1"/>
</dbReference>
<dbReference type="Gene3D" id="3.30.70.940">
    <property type="entry name" value="NusG, N-terminal domain"/>
    <property type="match status" value="1"/>
</dbReference>
<dbReference type="PANTHER" id="PTHR30265:SF7">
    <property type="entry name" value="TRANSCRIPTION ANTITERMINATION PROTEIN RFAH"/>
    <property type="match status" value="1"/>
</dbReference>
<feature type="domain" description="NusG-like N-terminal" evidence="5">
    <location>
        <begin position="1"/>
        <end position="100"/>
    </location>
</feature>
<dbReference type="InterPro" id="IPR010215">
    <property type="entry name" value="Transcription_antiterm_RfaH"/>
</dbReference>
<dbReference type="RefSeq" id="WP_126505433.1">
    <property type="nucleotide sequence ID" value="NZ_RXNV01000003.1"/>
</dbReference>
<reference evidence="6 7" key="1">
    <citation type="submission" date="2018-12" db="EMBL/GenBank/DDBJ databases">
        <authorList>
            <person name="Yu L."/>
        </authorList>
    </citation>
    <scope>NUCLEOTIDE SEQUENCE [LARGE SCALE GENOMIC DNA]</scope>
    <source>
        <strain evidence="6 7">HAW-EB5</strain>
    </source>
</reference>
<keyword evidence="3 4" id="KW-0804">Transcription</keyword>
<dbReference type="NCBIfam" id="TIGR01955">
    <property type="entry name" value="RfaH"/>
    <property type="match status" value="1"/>
</dbReference>
<proteinExistence type="inferred from homology"/>
<comment type="function">
    <text evidence="4">Enhances distal genes transcription elongation in a specialized subset of operons that encode extracytoplasmic components.</text>
</comment>
<accession>A0A3S0ICI7</accession>
<dbReference type="InterPro" id="IPR043425">
    <property type="entry name" value="NusG-like"/>
</dbReference>
<dbReference type="Proteomes" id="UP000282060">
    <property type="component" value="Unassembled WGS sequence"/>
</dbReference>
<dbReference type="InterPro" id="IPR036735">
    <property type="entry name" value="NGN_dom_sf"/>
</dbReference>
<keyword evidence="1 4" id="KW-0889">Transcription antitermination</keyword>
<gene>
    <name evidence="4 6" type="primary">rfaH</name>
    <name evidence="6" type="ORF">EKG39_09180</name>
</gene>
<dbReference type="SMART" id="SM00738">
    <property type="entry name" value="NGN"/>
    <property type="match status" value="1"/>
</dbReference>
<dbReference type="EMBL" id="RXNV01000003">
    <property type="protein sequence ID" value="RTR32543.1"/>
    <property type="molecule type" value="Genomic_DNA"/>
</dbReference>
<dbReference type="GO" id="GO:0006354">
    <property type="term" value="P:DNA-templated transcription elongation"/>
    <property type="evidence" value="ECO:0007669"/>
    <property type="project" value="InterPro"/>
</dbReference>
<sequence length="178" mass="20092">MKAWYLLYCKPRGEARAQQNLALQQIDTYLPNIAEKVVKAGRTSVRTSPLFPCYLFAYFDPQVTSVSRIHSTRGVSRIVGCKELMTPIDDEIISAIQLRERELVAELSESSDIELNQLKPEVAPEFSEGDKVTFIEGPFVDLDGIFAEKSGDKRCHILFEIMGQQKRVTVPKSSIKPK</sequence>
<comment type="similarity">
    <text evidence="4">Belongs to the RfaH family.</text>
</comment>
<protein>
    <recommendedName>
        <fullName evidence="4">Transcription antitermination protein RfaH</fullName>
    </recommendedName>
</protein>
<evidence type="ECO:0000259" key="5">
    <source>
        <dbReference type="SMART" id="SM00738"/>
    </source>
</evidence>
<dbReference type="GO" id="GO:0003677">
    <property type="term" value="F:DNA binding"/>
    <property type="evidence" value="ECO:0007669"/>
    <property type="project" value="UniProtKB-UniRule"/>
</dbReference>
<evidence type="ECO:0000256" key="3">
    <source>
        <dbReference type="ARBA" id="ARBA00023163"/>
    </source>
</evidence>
<dbReference type="CDD" id="cd09892">
    <property type="entry name" value="NGN_SP_RfaH"/>
    <property type="match status" value="1"/>
</dbReference>
<keyword evidence="2 4" id="KW-0805">Transcription regulation</keyword>
<dbReference type="InterPro" id="IPR006645">
    <property type="entry name" value="NGN-like_dom"/>
</dbReference>
<dbReference type="AlphaFoldDB" id="A0A3S0ICI7"/>
<dbReference type="SUPFAM" id="SSF82679">
    <property type="entry name" value="N-utilization substance G protein NusG, N-terminal domain"/>
    <property type="match status" value="1"/>
</dbReference>
<evidence type="ECO:0000256" key="1">
    <source>
        <dbReference type="ARBA" id="ARBA00022814"/>
    </source>
</evidence>
<dbReference type="Pfam" id="PF02357">
    <property type="entry name" value="NusG"/>
    <property type="match status" value="1"/>
</dbReference>
<keyword evidence="7" id="KW-1185">Reference proteome</keyword>
<evidence type="ECO:0000256" key="2">
    <source>
        <dbReference type="ARBA" id="ARBA00023015"/>
    </source>
</evidence>
<evidence type="ECO:0000313" key="6">
    <source>
        <dbReference type="EMBL" id="RTR32543.1"/>
    </source>
</evidence>
<comment type="caution">
    <text evidence="6">The sequence shown here is derived from an EMBL/GenBank/DDBJ whole genome shotgun (WGS) entry which is preliminary data.</text>
</comment>